<feature type="transmembrane region" description="Helical" evidence="10">
    <location>
        <begin position="73"/>
        <end position="100"/>
    </location>
</feature>
<sequence length="286" mass="31415">MNRKNIHNQIKYRIARNKASEVVITIYSFLITIPLIAIIFYVLKTGLSKLSWQFLTNIPQPVGELGGGIANALVGSILIVLLATIIAVPFGILCGVYLSENKNAKLSYWSRLAVDVLQGTPSIVIGIVIYFWVVKPRGGFSAFSGSIALALMMLPIVIRSTEETLKLLPDTLKEAGLALGLPYHKVILKVIIPCGVSGILSGVMLSIARIAGETAPLLFTAFGNPYLTTNVLKPMQTLPLLIFNYATSPYDEWHDLAWGASLILLIWVLAMNLITKLITRRWKVQL</sequence>
<evidence type="ECO:0000256" key="4">
    <source>
        <dbReference type="ARBA" id="ARBA00022448"/>
    </source>
</evidence>
<evidence type="ECO:0000256" key="8">
    <source>
        <dbReference type="ARBA" id="ARBA00022989"/>
    </source>
</evidence>
<dbReference type="InterPro" id="IPR000515">
    <property type="entry name" value="MetI-like"/>
</dbReference>
<proteinExistence type="inferred from homology"/>
<dbReference type="AlphaFoldDB" id="A0A1M4SLR6"/>
<keyword evidence="6" id="KW-0592">Phosphate transport</keyword>
<keyword evidence="8 10" id="KW-1133">Transmembrane helix</keyword>
<comment type="subcellular location">
    <subcellularLocation>
        <location evidence="1 10">Cell membrane</location>
        <topology evidence="1 10">Multi-pass membrane protein</topology>
    </subcellularLocation>
</comment>
<dbReference type="Gene3D" id="1.10.3720.10">
    <property type="entry name" value="MetI-like"/>
    <property type="match status" value="1"/>
</dbReference>
<dbReference type="GO" id="GO:0005315">
    <property type="term" value="F:phosphate transmembrane transporter activity"/>
    <property type="evidence" value="ECO:0007669"/>
    <property type="project" value="InterPro"/>
</dbReference>
<evidence type="ECO:0000256" key="6">
    <source>
        <dbReference type="ARBA" id="ARBA00022592"/>
    </source>
</evidence>
<evidence type="ECO:0000313" key="12">
    <source>
        <dbReference type="EMBL" id="SHE33183.1"/>
    </source>
</evidence>
<dbReference type="STRING" id="1121884.SAMN02745131_00162"/>
<dbReference type="GO" id="GO:0035435">
    <property type="term" value="P:phosphate ion transmembrane transport"/>
    <property type="evidence" value="ECO:0007669"/>
    <property type="project" value="InterPro"/>
</dbReference>
<dbReference type="PANTHER" id="PTHR42922">
    <property type="entry name" value="PHOSPHATE TRANSPORT SYSTEM PERMEASE PROTEIN PSTA"/>
    <property type="match status" value="1"/>
</dbReference>
<dbReference type="CDD" id="cd06261">
    <property type="entry name" value="TM_PBP2"/>
    <property type="match status" value="1"/>
</dbReference>
<dbReference type="GO" id="GO:0005886">
    <property type="term" value="C:plasma membrane"/>
    <property type="evidence" value="ECO:0007669"/>
    <property type="project" value="UniProtKB-SubCell"/>
</dbReference>
<feature type="transmembrane region" description="Helical" evidence="10">
    <location>
        <begin position="186"/>
        <end position="208"/>
    </location>
</feature>
<feature type="domain" description="ABC transmembrane type-1" evidence="11">
    <location>
        <begin position="73"/>
        <end position="275"/>
    </location>
</feature>
<evidence type="ECO:0000256" key="5">
    <source>
        <dbReference type="ARBA" id="ARBA00022475"/>
    </source>
</evidence>
<evidence type="ECO:0000313" key="13">
    <source>
        <dbReference type="Proteomes" id="UP000184048"/>
    </source>
</evidence>
<keyword evidence="4" id="KW-0813">Transport</keyword>
<evidence type="ECO:0000256" key="3">
    <source>
        <dbReference type="ARBA" id="ARBA00016864"/>
    </source>
</evidence>
<dbReference type="InterPro" id="IPR051408">
    <property type="entry name" value="Phosphate_transprt_permease"/>
</dbReference>
<dbReference type="EMBL" id="FQUU01000001">
    <property type="protein sequence ID" value="SHE33183.1"/>
    <property type="molecule type" value="Genomic_DNA"/>
</dbReference>
<comment type="similarity">
    <text evidence="2 10">Belongs to the binding-protein-dependent transport system permease family. CysTW subfamily.</text>
</comment>
<dbReference type="PROSITE" id="PS50928">
    <property type="entry name" value="ABC_TM1"/>
    <property type="match status" value="1"/>
</dbReference>
<dbReference type="PANTHER" id="PTHR42922:SF1">
    <property type="entry name" value="PHOSPHATE TRANSPORT SYSTEM PERMEASE PROTEIN PSTA"/>
    <property type="match status" value="1"/>
</dbReference>
<feature type="transmembrane region" description="Helical" evidence="10">
    <location>
        <begin position="21"/>
        <end position="43"/>
    </location>
</feature>
<gene>
    <name evidence="12" type="ORF">SAMN02745131_00162</name>
</gene>
<accession>A0A1M4SLR6</accession>
<evidence type="ECO:0000256" key="9">
    <source>
        <dbReference type="ARBA" id="ARBA00023136"/>
    </source>
</evidence>
<evidence type="ECO:0000256" key="1">
    <source>
        <dbReference type="ARBA" id="ARBA00004651"/>
    </source>
</evidence>
<keyword evidence="13" id="KW-1185">Reference proteome</keyword>
<feature type="transmembrane region" description="Helical" evidence="10">
    <location>
        <begin position="139"/>
        <end position="158"/>
    </location>
</feature>
<dbReference type="RefSeq" id="WP_072833332.1">
    <property type="nucleotide sequence ID" value="NZ_FQUU01000001.1"/>
</dbReference>
<dbReference type="NCBIfam" id="TIGR00974">
    <property type="entry name" value="3a0107s02c"/>
    <property type="match status" value="1"/>
</dbReference>
<evidence type="ECO:0000259" key="11">
    <source>
        <dbReference type="PROSITE" id="PS50928"/>
    </source>
</evidence>
<dbReference type="Proteomes" id="UP000184048">
    <property type="component" value="Unassembled WGS sequence"/>
</dbReference>
<dbReference type="SUPFAM" id="SSF161098">
    <property type="entry name" value="MetI-like"/>
    <property type="match status" value="1"/>
</dbReference>
<reference evidence="12 13" key="1">
    <citation type="submission" date="2016-11" db="EMBL/GenBank/DDBJ databases">
        <authorList>
            <person name="Jaros S."/>
            <person name="Januszkiewicz K."/>
            <person name="Wedrychowicz H."/>
        </authorList>
    </citation>
    <scope>NUCLEOTIDE SEQUENCE [LARGE SCALE GENOMIC DNA]</scope>
    <source>
        <strain evidence="12 13">DSM 18119</strain>
    </source>
</reference>
<dbReference type="Pfam" id="PF00528">
    <property type="entry name" value="BPD_transp_1"/>
    <property type="match status" value="1"/>
</dbReference>
<name>A0A1M4SLR6_9BACT</name>
<evidence type="ECO:0000256" key="2">
    <source>
        <dbReference type="ARBA" id="ARBA00007069"/>
    </source>
</evidence>
<organism evidence="12 13">
    <name type="scientific">Flavisolibacter ginsengisoli DSM 18119</name>
    <dbReference type="NCBI Taxonomy" id="1121884"/>
    <lineage>
        <taxon>Bacteria</taxon>
        <taxon>Pseudomonadati</taxon>
        <taxon>Bacteroidota</taxon>
        <taxon>Chitinophagia</taxon>
        <taxon>Chitinophagales</taxon>
        <taxon>Chitinophagaceae</taxon>
        <taxon>Flavisolibacter</taxon>
    </lineage>
</organism>
<evidence type="ECO:0000256" key="7">
    <source>
        <dbReference type="ARBA" id="ARBA00022692"/>
    </source>
</evidence>
<protein>
    <recommendedName>
        <fullName evidence="3 10">Phosphate transport system permease protein PstA</fullName>
    </recommendedName>
</protein>
<keyword evidence="9 10" id="KW-0472">Membrane</keyword>
<dbReference type="InterPro" id="IPR035906">
    <property type="entry name" value="MetI-like_sf"/>
</dbReference>
<dbReference type="InterPro" id="IPR005672">
    <property type="entry name" value="Phosphate_PstA"/>
</dbReference>
<keyword evidence="5 10" id="KW-1003">Cell membrane</keyword>
<evidence type="ECO:0000256" key="10">
    <source>
        <dbReference type="RuleBase" id="RU363043"/>
    </source>
</evidence>
<feature type="transmembrane region" description="Helical" evidence="10">
    <location>
        <begin position="256"/>
        <end position="274"/>
    </location>
</feature>
<feature type="transmembrane region" description="Helical" evidence="10">
    <location>
        <begin position="112"/>
        <end position="133"/>
    </location>
</feature>
<keyword evidence="7 10" id="KW-0812">Transmembrane</keyword>